<gene>
    <name evidence="4" type="ORF">MESMUL_03300</name>
</gene>
<dbReference type="PROSITE" id="PS51462">
    <property type="entry name" value="NUDIX"/>
    <property type="match status" value="1"/>
</dbReference>
<proteinExistence type="predicted"/>
<dbReference type="Proteomes" id="UP000266091">
    <property type="component" value="Unassembled WGS sequence"/>
</dbReference>
<comment type="caution">
    <text evidence="4">The sequence shown here is derived from an EMBL/GenBank/DDBJ whole genome shotgun (WGS) entry which is preliminary data.</text>
</comment>
<name>A0A388S9Q7_9BURK</name>
<evidence type="ECO:0000259" key="3">
    <source>
        <dbReference type="PROSITE" id="PS51462"/>
    </source>
</evidence>
<dbReference type="InterPro" id="IPR000086">
    <property type="entry name" value="NUDIX_hydrolase_dom"/>
</dbReference>
<dbReference type="GO" id="GO:0016787">
    <property type="term" value="F:hydrolase activity"/>
    <property type="evidence" value="ECO:0007669"/>
    <property type="project" value="UniProtKB-KW"/>
</dbReference>
<accession>A0A401LKY8</accession>
<dbReference type="CDD" id="cd03676">
    <property type="entry name" value="NUDIX_Tnr3_like"/>
    <property type="match status" value="1"/>
</dbReference>
<keyword evidence="5" id="KW-1185">Reference proteome</keyword>
<dbReference type="PANTHER" id="PTHR10885">
    <property type="entry name" value="ISOPENTENYL-DIPHOSPHATE DELTA-ISOMERASE"/>
    <property type="match status" value="1"/>
</dbReference>
<dbReference type="InterPro" id="IPR020084">
    <property type="entry name" value="NUDIX_hydrolase_CS"/>
</dbReference>
<dbReference type="InterPro" id="IPR015797">
    <property type="entry name" value="NUDIX_hydrolase-like_dom_sf"/>
</dbReference>
<dbReference type="PROSITE" id="PS00893">
    <property type="entry name" value="NUDIX_BOX"/>
    <property type="match status" value="1"/>
</dbReference>
<dbReference type="Pfam" id="PF00293">
    <property type="entry name" value="NUDIX"/>
    <property type="match status" value="1"/>
</dbReference>
<protein>
    <recommendedName>
        <fullName evidence="3">Nudix hydrolase domain-containing protein</fullName>
    </recommendedName>
</protein>
<dbReference type="Gene3D" id="3.30.750.160">
    <property type="match status" value="1"/>
</dbReference>
<comment type="cofactor">
    <cofactor evidence="1">
        <name>Mg(2+)</name>
        <dbReference type="ChEBI" id="CHEBI:18420"/>
    </cofactor>
</comment>
<evidence type="ECO:0000313" key="4">
    <source>
        <dbReference type="EMBL" id="GBO92976.1"/>
    </source>
</evidence>
<organism evidence="4 5">
    <name type="scientific">Mesosutterella multiformis</name>
    <dbReference type="NCBI Taxonomy" id="2259133"/>
    <lineage>
        <taxon>Bacteria</taxon>
        <taxon>Pseudomonadati</taxon>
        <taxon>Pseudomonadota</taxon>
        <taxon>Betaproteobacteria</taxon>
        <taxon>Burkholderiales</taxon>
        <taxon>Sutterellaceae</taxon>
        <taxon>Mesosutterella</taxon>
    </lineage>
</organism>
<feature type="domain" description="Nudix hydrolase" evidence="3">
    <location>
        <begin position="123"/>
        <end position="259"/>
    </location>
</feature>
<dbReference type="SUPFAM" id="SSF55811">
    <property type="entry name" value="Nudix"/>
    <property type="match status" value="1"/>
</dbReference>
<evidence type="ECO:0000256" key="1">
    <source>
        <dbReference type="ARBA" id="ARBA00001946"/>
    </source>
</evidence>
<dbReference type="Gene3D" id="3.90.79.10">
    <property type="entry name" value="Nucleoside Triphosphate Pyrophosphohydrolase"/>
    <property type="match status" value="1"/>
</dbReference>
<evidence type="ECO:0000313" key="5">
    <source>
        <dbReference type="Proteomes" id="UP000266091"/>
    </source>
</evidence>
<sequence length="280" mass="30102">MTDTKWRIGKSFAKYSKQASASLDPSRKSLVIGGRAAGSVSEDDARLIAERIEGAAFDGASLSIGAASDSEETLSAILALAAALLRDEGRIHRWRGELVDVQMPEGGPRIAVLERSAFRLLGLLTVAVHMNGVTPDGRIWTSQRSDTKDINPGKWDNLAAGMVAAGETPLDAMKREAAEEAGLTPEDYELVPETVFLTSRPTESGWMLERAYCYTARLRDGVTPHNVDGEVQATELLDADAMAELIARGKVTSEASLAALHWLAAKTGKTLPEGFYQAFV</sequence>
<dbReference type="AlphaFoldDB" id="A0A388S9Q7"/>
<evidence type="ECO:0000256" key="2">
    <source>
        <dbReference type="ARBA" id="ARBA00022801"/>
    </source>
</evidence>
<dbReference type="PANTHER" id="PTHR10885:SF0">
    <property type="entry name" value="ISOPENTENYL-DIPHOSPHATE DELTA-ISOMERASE"/>
    <property type="match status" value="1"/>
</dbReference>
<accession>A0A388S9Q7</accession>
<keyword evidence="2" id="KW-0378">Hydrolase</keyword>
<dbReference type="RefSeq" id="WP_116269459.1">
    <property type="nucleotide sequence ID" value="NZ_BGZJ01000001.1"/>
</dbReference>
<dbReference type="EMBL" id="BGZJ01000001">
    <property type="protein sequence ID" value="GBO92976.1"/>
    <property type="molecule type" value="Genomic_DNA"/>
</dbReference>
<reference evidence="4 5" key="1">
    <citation type="journal article" date="2018" name="Int. J. Syst. Evol. Microbiol.">
        <title>Mesosutterella multiformis gen. nov., sp. nov., a member of the family Sutterellaceae and Sutterella megalosphaeroides sp. nov., isolated from human faeces.</title>
        <authorList>
            <person name="Sakamoto M."/>
            <person name="Ikeyama N."/>
            <person name="Kunihiro T."/>
            <person name="Iino T."/>
            <person name="Yuki M."/>
            <person name="Ohkuma M."/>
        </authorList>
    </citation>
    <scope>NUCLEOTIDE SEQUENCE [LARGE SCALE GENOMIC DNA]</scope>
    <source>
        <strain evidence="4 5">4NBBH2</strain>
    </source>
</reference>
<dbReference type="OrthoDB" id="5621792at2"/>